<evidence type="ECO:0000256" key="1">
    <source>
        <dbReference type="SAM" id="MobiDB-lite"/>
    </source>
</evidence>
<protein>
    <submittedName>
        <fullName evidence="2">Uncharacterized protein</fullName>
    </submittedName>
</protein>
<keyword evidence="3" id="KW-1185">Reference proteome</keyword>
<dbReference type="EMBL" id="HG793129">
    <property type="protein sequence ID" value="CDK28124.1"/>
    <property type="molecule type" value="Genomic_DNA"/>
</dbReference>
<accession>W6MN97</accession>
<dbReference type="HOGENOM" id="CLU_367248_0_0_1"/>
<proteinExistence type="predicted"/>
<dbReference type="OrthoDB" id="4064185at2759"/>
<dbReference type="RefSeq" id="XP_022460115.1">
    <property type="nucleotide sequence ID" value="XM_022600806.1"/>
</dbReference>
<gene>
    <name evidence="2" type="ORF">KUCA_T00004105001</name>
</gene>
<feature type="region of interest" description="Disordered" evidence="1">
    <location>
        <begin position="727"/>
        <end position="759"/>
    </location>
</feature>
<evidence type="ECO:0000313" key="3">
    <source>
        <dbReference type="Proteomes" id="UP000019384"/>
    </source>
</evidence>
<evidence type="ECO:0000313" key="2">
    <source>
        <dbReference type="EMBL" id="CDK28124.1"/>
    </source>
</evidence>
<organism evidence="2 3">
    <name type="scientific">Kuraishia capsulata CBS 1993</name>
    <dbReference type="NCBI Taxonomy" id="1382522"/>
    <lineage>
        <taxon>Eukaryota</taxon>
        <taxon>Fungi</taxon>
        <taxon>Dikarya</taxon>
        <taxon>Ascomycota</taxon>
        <taxon>Saccharomycotina</taxon>
        <taxon>Pichiomycetes</taxon>
        <taxon>Pichiales</taxon>
        <taxon>Pichiaceae</taxon>
        <taxon>Kuraishia</taxon>
    </lineage>
</organism>
<reference evidence="2" key="2">
    <citation type="submission" date="2014-02" db="EMBL/GenBank/DDBJ databases">
        <title>Complete DNA sequence of /Kuraishia capsulata/ illustrates novel genomic features among budding yeasts (/Saccharomycotina/).</title>
        <authorList>
            <person name="Morales L."/>
            <person name="Noel B."/>
            <person name="Porcel B."/>
            <person name="Marcet-Houben M."/>
            <person name="Hullo M-F."/>
            <person name="Sacerdot C."/>
            <person name="Tekaia F."/>
            <person name="Leh-Louis V."/>
            <person name="Despons L."/>
            <person name="Khanna V."/>
            <person name="Aury J-M."/>
            <person name="Barbe V."/>
            <person name="Couloux A."/>
            <person name="Labadie K."/>
            <person name="Pelletier E."/>
            <person name="Souciet J-L."/>
            <person name="Boekhout T."/>
            <person name="Gabaldon T."/>
            <person name="Wincker P."/>
            <person name="Dujon B."/>
        </authorList>
    </citation>
    <scope>NUCLEOTIDE SEQUENCE</scope>
    <source>
        <strain evidence="2">CBS 1993</strain>
    </source>
</reference>
<dbReference type="Proteomes" id="UP000019384">
    <property type="component" value="Unassembled WGS sequence"/>
</dbReference>
<dbReference type="GeneID" id="34521503"/>
<name>W6MN97_9ASCO</name>
<dbReference type="AlphaFoldDB" id="W6MN97"/>
<sequence>MTISQLWKRALVPRYRGEGLSVIRHPYGMSSLRYSSQLQTYTPSQNALLEQLRGRSTKKLVEAIKSGSRFLDEHLPLLKTDFELARRLYEQGELPEAFKLIKSLACLSNKKLPSSRNYRLSLLKNLFGLSFVKKQHETGFIYEFTDQHRDLFAYGVRSMMIHNSDLWKMTNKSTMAQLGDQKKYPELSQRQVFHFLVHTSLMMENPRWAAYTYEKMLMNGDGCYDVSQDLLILRPIISHLLVKVPDNDMENLKLISKLVRSQNEAVQARGGHKYEMSVSELNQLLENVSMIPKTTPQSLRLRREVFELVTRQMPSSNEEGMVTTWQDMDDFNLRESYLSFGYEIIEQSIEFTNEAPVFKVWYIIKSTLQNIYEASGDTRKDVISSMRHLTVLAKVVTFFSRSGKYIGVVPEVLRDVPMKGCLECPQLASALIMYAARTKNFEVASNIVDLLAEVKNGSEEKRSLTRGELNALLRLHLEMNDNDGVQRILKSLYEEHGGASHADLNMVIHKMLYINNDIVTASRMLEQLPPTLAKSGIITMLNYMIDNDQMDFAKIQNMYSQMEAGLSPADPVWLYWTSAYFKYLTCKFEVDVAQNVYLMSLNERKSEDCPIINAYGVHNNPFRMRHENVRIYLPNRLRSLVLRTISHSCISKAKACEEGTELTKIKEVFRWTLAELKKSGLETVDLVVDFKRHIKVFREVGLEFPEDEMDEAAILSPNQRRQRFDNYWTGRDTKSMRGPKPSQLLGKHKRHREIPRLDE</sequence>
<reference evidence="2" key="1">
    <citation type="submission" date="2013-12" db="EMBL/GenBank/DDBJ databases">
        <authorList>
            <person name="Genoscope - CEA"/>
        </authorList>
    </citation>
    <scope>NUCLEOTIDE SEQUENCE</scope>
    <source>
        <strain evidence="2">CBS 1993</strain>
    </source>
</reference>